<feature type="compositionally biased region" description="Basic and acidic residues" evidence="1">
    <location>
        <begin position="112"/>
        <end position="131"/>
    </location>
</feature>
<feature type="compositionally biased region" description="Acidic residues" evidence="1">
    <location>
        <begin position="101"/>
        <end position="111"/>
    </location>
</feature>
<dbReference type="Proteomes" id="UP000002357">
    <property type="component" value="Chromosome"/>
</dbReference>
<proteinExistence type="predicted"/>
<dbReference type="STRING" id="1901.BB341_08595"/>
<organism evidence="2 3">
    <name type="scientific">Streptomyces clavuligerus</name>
    <dbReference type="NCBI Taxonomy" id="1901"/>
    <lineage>
        <taxon>Bacteria</taxon>
        <taxon>Bacillati</taxon>
        <taxon>Actinomycetota</taxon>
        <taxon>Actinomycetes</taxon>
        <taxon>Kitasatosporales</taxon>
        <taxon>Streptomycetaceae</taxon>
        <taxon>Streptomyces</taxon>
    </lineage>
</organism>
<evidence type="ECO:0000313" key="3">
    <source>
        <dbReference type="Proteomes" id="UP000002357"/>
    </source>
</evidence>
<accession>E2Q4U6</accession>
<dbReference type="AlphaFoldDB" id="E2Q4U6"/>
<keyword evidence="3" id="KW-1185">Reference proteome</keyword>
<feature type="region of interest" description="Disordered" evidence="1">
    <location>
        <begin position="81"/>
        <end position="154"/>
    </location>
</feature>
<gene>
    <name evidence="2" type="ORF">SCLAV_4031</name>
</gene>
<dbReference type="EMBL" id="CM000913">
    <property type="protein sequence ID" value="EFG09105.1"/>
    <property type="molecule type" value="Genomic_DNA"/>
</dbReference>
<reference evidence="2 3" key="1">
    <citation type="journal article" date="2010" name="Genome Biol. Evol.">
        <title>The sequence of a 1.8-mb bacterial linear plasmid reveals a rich evolutionary reservoir of secondary metabolic pathways.</title>
        <authorList>
            <person name="Medema M.H."/>
            <person name="Trefzer A."/>
            <person name="Kovalchuk A."/>
            <person name="van den Berg M."/>
            <person name="Mueller U."/>
            <person name="Heijne W."/>
            <person name="Wu L."/>
            <person name="Alam M.T."/>
            <person name="Ronning C.M."/>
            <person name="Nierman W.C."/>
            <person name="Bovenberg R.A.L."/>
            <person name="Breitling R."/>
            <person name="Takano E."/>
        </authorList>
    </citation>
    <scope>NUCLEOTIDE SEQUENCE [LARGE SCALE GENOMIC DNA]</scope>
    <source>
        <strain evidence="3">ATCC 27064 / DSM 738 / JCM 4710 / NBRC 13307 / NCIMB 12785 / NRRL 3585 / VKM Ac-602</strain>
    </source>
</reference>
<name>E2Q4U6_STRCL</name>
<sequence>MLRDDHTAIRVFGVTHRIAPGFISFYARRKGRIHRLLTGFTSPVSGPEGMRTHLQGKRCGMAVDPTDPETIEEFADFEDFEGTGFEENGTGGAAARREAGTLEDEVPEADAVEQRTEVTPEGDDRPAHIDADAANEADAVEQARTVGLDEDDYR</sequence>
<evidence type="ECO:0000256" key="1">
    <source>
        <dbReference type="SAM" id="MobiDB-lite"/>
    </source>
</evidence>
<protein>
    <submittedName>
        <fullName evidence="2">Uncharacterized protein</fullName>
    </submittedName>
</protein>
<evidence type="ECO:0000313" key="2">
    <source>
        <dbReference type="EMBL" id="EFG09105.1"/>
    </source>
</evidence>